<name>F9UKE9_9BACT</name>
<reference evidence="2 3" key="1">
    <citation type="journal article" date="2013" name="Genome Announc.">
        <title>Genome Sequence of Mycoplasma columbinum Strain SF7.</title>
        <authorList>
            <person name="Guo Z."/>
            <person name="Xu X."/>
            <person name="Zheng Q."/>
            <person name="Li T."/>
            <person name="Kuang S."/>
            <person name="Zhang Z."/>
            <person name="Chen Y."/>
            <person name="Lu X."/>
            <person name="Zhou R."/>
            <person name="Bi D."/>
            <person name="Jin H."/>
        </authorList>
    </citation>
    <scope>NUCLEOTIDE SEQUENCE [LARGE SCALE GENOMIC DNA]</scope>
    <source>
        <strain evidence="2 3">SF7</strain>
    </source>
</reference>
<keyword evidence="3" id="KW-1185">Reference proteome</keyword>
<accession>F9UKE9</accession>
<dbReference type="NCBIfam" id="NF045830">
    <property type="entry name" value="MYPU_1760_HExxH"/>
    <property type="match status" value="1"/>
</dbReference>
<dbReference type="eggNOG" id="ENOG5030MPC">
    <property type="taxonomic scope" value="Bacteria"/>
</dbReference>
<organism evidence="2 3">
    <name type="scientific">Mycoplasmopsis columbina SF7</name>
    <dbReference type="NCBI Taxonomy" id="1037410"/>
    <lineage>
        <taxon>Bacteria</taxon>
        <taxon>Bacillati</taxon>
        <taxon>Mycoplasmatota</taxon>
        <taxon>Mycoplasmoidales</taxon>
        <taxon>Metamycoplasmataceae</taxon>
        <taxon>Mycoplasmopsis</taxon>
    </lineage>
</organism>
<evidence type="ECO:0000313" key="3">
    <source>
        <dbReference type="Proteomes" id="UP000004978"/>
    </source>
</evidence>
<feature type="transmembrane region" description="Helical" evidence="1">
    <location>
        <begin position="12"/>
        <end position="36"/>
    </location>
</feature>
<keyword evidence="1" id="KW-0472">Membrane</keyword>
<evidence type="ECO:0000256" key="1">
    <source>
        <dbReference type="SAM" id="Phobius"/>
    </source>
</evidence>
<dbReference type="EMBL" id="AFXA01000011">
    <property type="protein sequence ID" value="EGV00154.1"/>
    <property type="molecule type" value="Genomic_DNA"/>
</dbReference>
<keyword evidence="1" id="KW-0812">Transmembrane</keyword>
<keyword evidence="1" id="KW-1133">Transmembrane helix</keyword>
<dbReference type="STRING" id="1037410.MCSF7_01801"/>
<dbReference type="Proteomes" id="UP000004978">
    <property type="component" value="Unassembled WGS sequence"/>
</dbReference>
<dbReference type="RefSeq" id="WP_006608767.1">
    <property type="nucleotide sequence ID" value="NZ_AFXA01000011.1"/>
</dbReference>
<protein>
    <submittedName>
        <fullName evidence="2">Uncharacterized protein</fullName>
    </submittedName>
</protein>
<gene>
    <name evidence="2" type="ORF">MCSF7_01801</name>
</gene>
<dbReference type="AlphaFoldDB" id="F9UKE9"/>
<proteinExistence type="predicted"/>
<sequence length="689" mass="80377">MKKKRNKKNWIIFISLILTLGTIGIVGYLVISNYILGNSIFTTPINNNRGNLTITPLKEEDDYVVTKSDFLKINYDPNYIYSNDVKEKIDQLNNDPNNWLKEEYFSIEKDSGAIEYTDPILGIKFRDYSYGSYVEKDSRNNEVINQKRYLLKQPGLALLANYFYARQSYGPEAIFLDSVNINDSRFIDGTSKGVYYTNSKRIYISTPIIAEKGFTIAQKVKDIFSTLFHEYTHHWANSYVDYAPVHNAFTKFTYRTEENPAGTESYFYSDFVNLFKFYLNYEKENDPNYLDNNGVIYNGKLIENSNFIGRLLNTKDLFDLGNTNDNSVYKELLKKLKILAENSNNKITFKPNNREKNSDYAISSYEPDNLAYYYSIIELIPREWIKYAYIPFYDSPLENQRYNINYFQGKNNFKIFQNYYGSGYLSNGNSLIFSNDSYVNDWSRVFSNGIVFSNTSKQNFKNNLWAYELVDKDETTGKETSRTPLYKLFYKLFLESMGYGKVIAQMKNQTVYNIINGAHSSFSIKTDEKYLNNMRLTGYLPSNDFKGLVYSVNGKKVITKINYIPIINFRGLNKPIKAQSEISNAIIKPNDILDDLPQKYISYYTDYFRVDSIDKNSSLSLWKDLNNDEIIQDNELVTEFNTNPLPKRPIINSDAEQNTYYKTNSTYEWISKISDPIKQTYQIKINTIN</sequence>
<evidence type="ECO:0000313" key="2">
    <source>
        <dbReference type="EMBL" id="EGV00154.1"/>
    </source>
</evidence>
<comment type="caution">
    <text evidence="2">The sequence shown here is derived from an EMBL/GenBank/DDBJ whole genome shotgun (WGS) entry which is preliminary data.</text>
</comment>
<dbReference type="InterPro" id="IPR054786">
    <property type="entry name" value="MYPU_1760-like"/>
</dbReference>